<proteinExistence type="predicted"/>
<sequence length="48" mass="5562">MGGMHLGFTRGCHCSCMSKNGTNYHCSHYKKKRNNRTQQFRMSTHGLE</sequence>
<dbReference type="AlphaFoldDB" id="A0A0A8Z7L8"/>
<evidence type="ECO:0000313" key="1">
    <source>
        <dbReference type="EMBL" id="JAD32740.1"/>
    </source>
</evidence>
<reference evidence="1" key="1">
    <citation type="submission" date="2014-09" db="EMBL/GenBank/DDBJ databases">
        <authorList>
            <person name="Magalhaes I.L.F."/>
            <person name="Oliveira U."/>
            <person name="Santos F.R."/>
            <person name="Vidigal T.H.D.A."/>
            <person name="Brescovit A.D."/>
            <person name="Santos A.J."/>
        </authorList>
    </citation>
    <scope>NUCLEOTIDE SEQUENCE</scope>
    <source>
        <tissue evidence="1">Shoot tissue taken approximately 20 cm above the soil surface</tissue>
    </source>
</reference>
<protein>
    <submittedName>
        <fullName evidence="1">Uncharacterized protein</fullName>
    </submittedName>
</protein>
<reference evidence="1" key="2">
    <citation type="journal article" date="2015" name="Data Brief">
        <title>Shoot transcriptome of the giant reed, Arundo donax.</title>
        <authorList>
            <person name="Barrero R.A."/>
            <person name="Guerrero F.D."/>
            <person name="Moolhuijzen P."/>
            <person name="Goolsby J.A."/>
            <person name="Tidwell J."/>
            <person name="Bellgard S.E."/>
            <person name="Bellgard M.I."/>
        </authorList>
    </citation>
    <scope>NUCLEOTIDE SEQUENCE</scope>
    <source>
        <tissue evidence="1">Shoot tissue taken approximately 20 cm above the soil surface</tissue>
    </source>
</reference>
<accession>A0A0A8Z7L8</accession>
<organism evidence="1">
    <name type="scientific">Arundo donax</name>
    <name type="common">Giant reed</name>
    <name type="synonym">Donax arundinaceus</name>
    <dbReference type="NCBI Taxonomy" id="35708"/>
    <lineage>
        <taxon>Eukaryota</taxon>
        <taxon>Viridiplantae</taxon>
        <taxon>Streptophyta</taxon>
        <taxon>Embryophyta</taxon>
        <taxon>Tracheophyta</taxon>
        <taxon>Spermatophyta</taxon>
        <taxon>Magnoliopsida</taxon>
        <taxon>Liliopsida</taxon>
        <taxon>Poales</taxon>
        <taxon>Poaceae</taxon>
        <taxon>PACMAD clade</taxon>
        <taxon>Arundinoideae</taxon>
        <taxon>Arundineae</taxon>
        <taxon>Arundo</taxon>
    </lineage>
</organism>
<dbReference type="EMBL" id="GBRH01265155">
    <property type="protein sequence ID" value="JAD32740.1"/>
    <property type="molecule type" value="Transcribed_RNA"/>
</dbReference>
<name>A0A0A8Z7L8_ARUDO</name>